<evidence type="ECO:0000313" key="9">
    <source>
        <dbReference type="Proteomes" id="UP001589613"/>
    </source>
</evidence>
<organism evidence="8 9">
    <name type="scientific">Ornithinimicrobium kibberense</name>
    <dbReference type="NCBI Taxonomy" id="282060"/>
    <lineage>
        <taxon>Bacteria</taxon>
        <taxon>Bacillati</taxon>
        <taxon>Actinomycetota</taxon>
        <taxon>Actinomycetes</taxon>
        <taxon>Micrococcales</taxon>
        <taxon>Ornithinimicrobiaceae</taxon>
        <taxon>Ornithinimicrobium</taxon>
    </lineage>
</organism>
<evidence type="ECO:0000256" key="1">
    <source>
        <dbReference type="ARBA" id="ARBA00005791"/>
    </source>
</evidence>
<feature type="region of interest" description="Disordered" evidence="6">
    <location>
        <begin position="42"/>
        <end position="67"/>
    </location>
</feature>
<sequence length="266" mass="28159">MPEQNTTSTGSRARRLLLPAAVLLALLAVTAFLLLGGQGGDGGDDTTAGSSGQSTGTGGEQDGGVDMPAADASEEEIVSALESLARREEGDPMALGDVDAPVVMISYSEFQCPFCGRFARETEPVLVEEYVEDGSLRIEWRDFPYLGEESRTAALAGRAAAAQDGFWEFEEAMFENQQPPNSGRVTPDFLADVAEQVGLDRQQFLTDLESEEAAAAVDRDFQEGQSIGVTGTPAFLVNGQPVMGAQPTDVFVEVVEEALAEAEAGR</sequence>
<dbReference type="InterPro" id="IPR036249">
    <property type="entry name" value="Thioredoxin-like_sf"/>
</dbReference>
<evidence type="ECO:0000256" key="2">
    <source>
        <dbReference type="ARBA" id="ARBA00022729"/>
    </source>
</evidence>
<comment type="caution">
    <text evidence="8">The sequence shown here is derived from an EMBL/GenBank/DDBJ whole genome shotgun (WGS) entry which is preliminary data.</text>
</comment>
<reference evidence="8 9" key="1">
    <citation type="submission" date="2024-09" db="EMBL/GenBank/DDBJ databases">
        <authorList>
            <person name="Sun Q."/>
            <person name="Mori K."/>
        </authorList>
    </citation>
    <scope>NUCLEOTIDE SEQUENCE [LARGE SCALE GENOMIC DNA]</scope>
    <source>
        <strain evidence="8 9">JCM 12763</strain>
    </source>
</reference>
<dbReference type="RefSeq" id="WP_141337341.1">
    <property type="nucleotide sequence ID" value="NZ_JBHMAX010000006.1"/>
</dbReference>
<dbReference type="InterPro" id="IPR013766">
    <property type="entry name" value="Thioredoxin_domain"/>
</dbReference>
<keyword evidence="4" id="KW-1015">Disulfide bond</keyword>
<evidence type="ECO:0000259" key="7">
    <source>
        <dbReference type="PROSITE" id="PS51352"/>
    </source>
</evidence>
<proteinExistence type="inferred from homology"/>
<dbReference type="PANTHER" id="PTHR13887:SF14">
    <property type="entry name" value="DISULFIDE BOND FORMATION PROTEIN D"/>
    <property type="match status" value="1"/>
</dbReference>
<dbReference type="SUPFAM" id="SSF52833">
    <property type="entry name" value="Thioredoxin-like"/>
    <property type="match status" value="1"/>
</dbReference>
<dbReference type="EMBL" id="JBHMAX010000006">
    <property type="protein sequence ID" value="MFB9731035.1"/>
    <property type="molecule type" value="Genomic_DNA"/>
</dbReference>
<dbReference type="Gene3D" id="3.40.30.10">
    <property type="entry name" value="Glutaredoxin"/>
    <property type="match status" value="1"/>
</dbReference>
<evidence type="ECO:0000256" key="6">
    <source>
        <dbReference type="SAM" id="MobiDB-lite"/>
    </source>
</evidence>
<keyword evidence="9" id="KW-1185">Reference proteome</keyword>
<accession>A0ABV5UZU1</accession>
<dbReference type="InterPro" id="IPR012336">
    <property type="entry name" value="Thioredoxin-like_fold"/>
</dbReference>
<evidence type="ECO:0000256" key="5">
    <source>
        <dbReference type="ARBA" id="ARBA00023284"/>
    </source>
</evidence>
<keyword evidence="2" id="KW-0732">Signal</keyword>
<dbReference type="Proteomes" id="UP001589613">
    <property type="component" value="Unassembled WGS sequence"/>
</dbReference>
<feature type="compositionally biased region" description="Low complexity" evidence="6">
    <location>
        <begin position="45"/>
        <end position="54"/>
    </location>
</feature>
<evidence type="ECO:0000256" key="4">
    <source>
        <dbReference type="ARBA" id="ARBA00023157"/>
    </source>
</evidence>
<protein>
    <submittedName>
        <fullName evidence="8">DsbA family protein</fullName>
    </submittedName>
</protein>
<dbReference type="PANTHER" id="PTHR13887">
    <property type="entry name" value="GLUTATHIONE S-TRANSFERASE KAPPA"/>
    <property type="match status" value="1"/>
</dbReference>
<feature type="domain" description="Thioredoxin" evidence="7">
    <location>
        <begin position="70"/>
        <end position="260"/>
    </location>
</feature>
<dbReference type="PROSITE" id="PS51352">
    <property type="entry name" value="THIOREDOXIN_2"/>
    <property type="match status" value="1"/>
</dbReference>
<name>A0ABV5UZU1_9MICO</name>
<keyword evidence="3" id="KW-0560">Oxidoreductase</keyword>
<gene>
    <name evidence="8" type="ORF">ACFFN0_03145</name>
</gene>
<comment type="similarity">
    <text evidence="1">Belongs to the thioredoxin family. DsbA subfamily.</text>
</comment>
<keyword evidence="5" id="KW-0676">Redox-active center</keyword>
<dbReference type="Pfam" id="PF13462">
    <property type="entry name" value="Thioredoxin_4"/>
    <property type="match status" value="1"/>
</dbReference>
<evidence type="ECO:0000313" key="8">
    <source>
        <dbReference type="EMBL" id="MFB9731035.1"/>
    </source>
</evidence>
<evidence type="ECO:0000256" key="3">
    <source>
        <dbReference type="ARBA" id="ARBA00023002"/>
    </source>
</evidence>